<reference evidence="1 2" key="1">
    <citation type="submission" date="2020-08" db="EMBL/GenBank/DDBJ databases">
        <title>Genomic Encyclopedia of Type Strains, Phase IV (KMG-IV): sequencing the most valuable type-strain genomes for metagenomic binning, comparative biology and taxonomic classification.</title>
        <authorList>
            <person name="Goeker M."/>
        </authorList>
    </citation>
    <scope>NUCLEOTIDE SEQUENCE [LARGE SCALE GENOMIC DNA]</scope>
    <source>
        <strain evidence="1 2">DSM 105074</strain>
    </source>
</reference>
<keyword evidence="2" id="KW-1185">Reference proteome</keyword>
<dbReference type="RefSeq" id="WP_184174493.1">
    <property type="nucleotide sequence ID" value="NZ_JACHGF010000003.1"/>
</dbReference>
<proteinExistence type="predicted"/>
<protein>
    <submittedName>
        <fullName evidence="1">Uncharacterized protein</fullName>
    </submittedName>
</protein>
<dbReference type="EMBL" id="JACHGF010000003">
    <property type="protein sequence ID" value="MBB5284570.1"/>
    <property type="molecule type" value="Genomic_DNA"/>
</dbReference>
<name>A0A840TXB3_9BACT</name>
<organism evidence="1 2">
    <name type="scientific">Rhabdobacter roseus</name>
    <dbReference type="NCBI Taxonomy" id="1655419"/>
    <lineage>
        <taxon>Bacteria</taxon>
        <taxon>Pseudomonadati</taxon>
        <taxon>Bacteroidota</taxon>
        <taxon>Cytophagia</taxon>
        <taxon>Cytophagales</taxon>
        <taxon>Cytophagaceae</taxon>
        <taxon>Rhabdobacter</taxon>
    </lineage>
</organism>
<sequence length="112" mass="12767">MKKSNIFALVEISKLAAGLARYPDDAQKALLSQAAYFLIIDPIYFSEALRPEWEAIQAAMTQREPLLDEKGFTIMNRVVHTVHQLSPQEQQDVVRRVIGLHDRLQEESLAYA</sequence>
<evidence type="ECO:0000313" key="1">
    <source>
        <dbReference type="EMBL" id="MBB5284570.1"/>
    </source>
</evidence>
<comment type="caution">
    <text evidence="1">The sequence shown here is derived from an EMBL/GenBank/DDBJ whole genome shotgun (WGS) entry which is preliminary data.</text>
</comment>
<dbReference type="Proteomes" id="UP000557307">
    <property type="component" value="Unassembled WGS sequence"/>
</dbReference>
<evidence type="ECO:0000313" key="2">
    <source>
        <dbReference type="Proteomes" id="UP000557307"/>
    </source>
</evidence>
<accession>A0A840TXB3</accession>
<dbReference type="AlphaFoldDB" id="A0A840TXB3"/>
<gene>
    <name evidence="1" type="ORF">HNQ92_002713</name>
</gene>